<protein>
    <submittedName>
        <fullName evidence="1">Iron sulfur cluster assembly transcriptional regulator (SufA)</fullName>
    </submittedName>
</protein>
<dbReference type="AlphaFoldDB" id="H1SDB6"/>
<dbReference type="PROSITE" id="PS51197">
    <property type="entry name" value="HTH_RRF2_2"/>
    <property type="match status" value="1"/>
</dbReference>
<evidence type="ECO:0000313" key="2">
    <source>
        <dbReference type="Proteomes" id="UP000005808"/>
    </source>
</evidence>
<dbReference type="Proteomes" id="UP000005808">
    <property type="component" value="Unassembled WGS sequence"/>
</dbReference>
<dbReference type="PATRIC" id="fig|1127483.3.peg.6225"/>
<dbReference type="InterPro" id="IPR014290">
    <property type="entry name" value="SUF_FeS_clus_asmbl_reg"/>
</dbReference>
<dbReference type="OrthoDB" id="9808360at2"/>
<organism evidence="1 2">
    <name type="scientific">Cupriavidus basilensis OR16</name>
    <dbReference type="NCBI Taxonomy" id="1127483"/>
    <lineage>
        <taxon>Bacteria</taxon>
        <taxon>Pseudomonadati</taxon>
        <taxon>Pseudomonadota</taxon>
        <taxon>Betaproteobacteria</taxon>
        <taxon>Burkholderiales</taxon>
        <taxon>Burkholderiaceae</taxon>
        <taxon>Cupriavidus</taxon>
    </lineage>
</organism>
<dbReference type="PANTHER" id="PTHR33221:SF2">
    <property type="entry name" value="TRANSCRIPTIONAL REGULATOR"/>
    <property type="match status" value="1"/>
</dbReference>
<dbReference type="SUPFAM" id="SSF46785">
    <property type="entry name" value="Winged helix' DNA-binding domain"/>
    <property type="match status" value="1"/>
</dbReference>
<proteinExistence type="predicted"/>
<dbReference type="InterPro" id="IPR036390">
    <property type="entry name" value="WH_DNA-bd_sf"/>
</dbReference>
<dbReference type="GO" id="GO:0005829">
    <property type="term" value="C:cytosol"/>
    <property type="evidence" value="ECO:0007669"/>
    <property type="project" value="TreeGrafter"/>
</dbReference>
<dbReference type="GO" id="GO:0003700">
    <property type="term" value="F:DNA-binding transcription factor activity"/>
    <property type="evidence" value="ECO:0007669"/>
    <property type="project" value="TreeGrafter"/>
</dbReference>
<dbReference type="PANTHER" id="PTHR33221">
    <property type="entry name" value="WINGED HELIX-TURN-HELIX TRANSCRIPTIONAL REGULATOR, RRF2 FAMILY"/>
    <property type="match status" value="1"/>
</dbReference>
<dbReference type="Pfam" id="PF02082">
    <property type="entry name" value="Rrf2"/>
    <property type="match status" value="1"/>
</dbReference>
<gene>
    <name evidence="1" type="ORF">OR16_31209</name>
</gene>
<dbReference type="InterPro" id="IPR000944">
    <property type="entry name" value="Tscrpt_reg_Rrf2"/>
</dbReference>
<dbReference type="EMBL" id="AHJE01000090">
    <property type="protein sequence ID" value="EHP39485.1"/>
    <property type="molecule type" value="Genomic_DNA"/>
</dbReference>
<dbReference type="RefSeq" id="WP_006162014.1">
    <property type="nucleotide sequence ID" value="NZ_AHJE01000090.1"/>
</dbReference>
<dbReference type="NCBIfam" id="TIGR00738">
    <property type="entry name" value="rrf2_super"/>
    <property type="match status" value="1"/>
</dbReference>
<dbReference type="Gene3D" id="1.10.10.10">
    <property type="entry name" value="Winged helix-like DNA-binding domain superfamily/Winged helix DNA-binding domain"/>
    <property type="match status" value="1"/>
</dbReference>
<evidence type="ECO:0000313" key="1">
    <source>
        <dbReference type="EMBL" id="EHP39485.1"/>
    </source>
</evidence>
<accession>H1SDB6</accession>
<sequence>MLRLSKLTDYGTVIMTHMAREPGRICSAAEVAAEIGVSMPTASKILKMLARQKLLHSLRGAKGGYLLARPPQEISIAQVIDAMEGPAGMTECSIAAGLCAQEGTCSIRANWQRISLAIFHALDGVTLADMTQPTLHPVDMGTLHAWKAAGRKQAFE</sequence>
<name>H1SDB6_9BURK</name>
<dbReference type="InterPro" id="IPR036388">
    <property type="entry name" value="WH-like_DNA-bd_sf"/>
</dbReference>
<dbReference type="NCBIfam" id="TIGR02944">
    <property type="entry name" value="suf_reg_Xantho"/>
    <property type="match status" value="1"/>
</dbReference>
<comment type="caution">
    <text evidence="1">The sequence shown here is derived from an EMBL/GenBank/DDBJ whole genome shotgun (WGS) entry which is preliminary data.</text>
</comment>
<reference evidence="1 2" key="1">
    <citation type="journal article" date="2012" name="J. Bacteriol.">
        <title>De Novo Genome Project of Cupriavidus basilensis OR16.</title>
        <authorList>
            <person name="Cserhati M."/>
            <person name="Kriszt B."/>
            <person name="Szoboszlay S."/>
            <person name="Toth A."/>
            <person name="Szabo I."/>
            <person name="Tancsics A."/>
            <person name="Nagy I."/>
            <person name="Horvath B."/>
            <person name="Nagy I."/>
            <person name="Kukolya J."/>
        </authorList>
    </citation>
    <scope>NUCLEOTIDE SEQUENCE [LARGE SCALE GENOMIC DNA]</scope>
    <source>
        <strain evidence="1 2">OR16</strain>
    </source>
</reference>